<dbReference type="PROSITE" id="PS00211">
    <property type="entry name" value="ABC_TRANSPORTER_1"/>
    <property type="match status" value="1"/>
</dbReference>
<dbReference type="InterPro" id="IPR027417">
    <property type="entry name" value="P-loop_NTPase"/>
</dbReference>
<keyword evidence="4 6" id="KW-0067">ATP-binding</keyword>
<keyword evidence="9" id="KW-1185">Reference proteome</keyword>
<evidence type="ECO:0000313" key="9">
    <source>
        <dbReference type="Proteomes" id="UP000268291"/>
    </source>
</evidence>
<evidence type="ECO:0000313" key="7">
    <source>
        <dbReference type="EMBL" id="RUQ84405.1"/>
    </source>
</evidence>
<dbReference type="Pfam" id="PF00005">
    <property type="entry name" value="ABC_tran"/>
    <property type="match status" value="2"/>
</dbReference>
<dbReference type="InterPro" id="IPR015856">
    <property type="entry name" value="ABC_transpr_CbiO/EcfA_su"/>
</dbReference>
<name>A0A2P8GSH8_9MICO</name>
<dbReference type="GO" id="GO:0016887">
    <property type="term" value="F:ATP hydrolysis activity"/>
    <property type="evidence" value="ECO:0007669"/>
    <property type="project" value="InterPro"/>
</dbReference>
<dbReference type="EMBL" id="PYAU01000001">
    <property type="protein sequence ID" value="PSL36914.1"/>
    <property type="molecule type" value="Genomic_DNA"/>
</dbReference>
<evidence type="ECO:0000256" key="4">
    <source>
        <dbReference type="ARBA" id="ARBA00022840"/>
    </source>
</evidence>
<dbReference type="Proteomes" id="UP000268291">
    <property type="component" value="Unassembled WGS sequence"/>
</dbReference>
<sequence length="580" mass="60826">MTVEDGTAVPPALDVDTLRIRHQDRQAWTPDGVTFSVARGEVVLVLGPSGSGKSTLALALDGLVPHVVAADVEGSVRVAGLDTRLHPVAELSERVAMVFQDPDAQIVTGSVLDEVCFAAENRLVPVDAVLAGAESALRRVGLWERRDEDPDVLSGGGKQRLAIAAALASSSDVLVLDEPTANLDAAGLDDVYAALSEIVADGSRSVVLIEHNLDAAVSLVDRVVVLDHRGASVLDGPPSVVFGDRAADLERLGVWLPTATIVALRLKRAGISFDRLPVTSGDLAATLDAVPGLPSPSARADLALVSSAPPAIVVRSLTIARGRGRRRRTVVDGIDLTVGSGEFLSIVGTNGAGKTTLVHAIAGLIRPPRGTITVGGLDPATASAPAISERIGFVFQNPEHQFVTHTVFDELAHGPRSNGADEAAIRSRVDELLDRFGLSDSRDVNPFLLSGGQKRRLSVGTALIGGADILILDEPTFGQDRARADELVSILADLHRAGTTIVVVTHDMQLVAEASTSIAVLDDGRLLAHRPADAVLTDDDLLARAGLRTPPLRRALRGLERHPDWRGVTRMSQVPGGDGS</sequence>
<evidence type="ECO:0000259" key="5">
    <source>
        <dbReference type="PROSITE" id="PS50893"/>
    </source>
</evidence>
<dbReference type="SMART" id="SM00382">
    <property type="entry name" value="AAA"/>
    <property type="match status" value="2"/>
</dbReference>
<keyword evidence="3" id="KW-0547">Nucleotide-binding</keyword>
<organism evidence="6 8">
    <name type="scientific">Labedella gwakjiensis</name>
    <dbReference type="NCBI Taxonomy" id="390269"/>
    <lineage>
        <taxon>Bacteria</taxon>
        <taxon>Bacillati</taxon>
        <taxon>Actinomycetota</taxon>
        <taxon>Actinomycetes</taxon>
        <taxon>Micrococcales</taxon>
        <taxon>Microbacteriaceae</taxon>
        <taxon>Labedella</taxon>
    </lineage>
</organism>
<dbReference type="OrthoDB" id="501320at2"/>
<comment type="similarity">
    <text evidence="1">Belongs to the ABC transporter superfamily.</text>
</comment>
<dbReference type="AlphaFoldDB" id="A0A2P8GSH8"/>
<dbReference type="InterPro" id="IPR003593">
    <property type="entry name" value="AAA+_ATPase"/>
</dbReference>
<proteinExistence type="inferred from homology"/>
<gene>
    <name evidence="6" type="ORF">CLV49_0516</name>
    <name evidence="7" type="ORF">ELQ93_16550</name>
</gene>
<dbReference type="CDD" id="cd03225">
    <property type="entry name" value="ABC_cobalt_CbiO_domain1"/>
    <property type="match status" value="2"/>
</dbReference>
<dbReference type="Gene3D" id="3.40.50.300">
    <property type="entry name" value="P-loop containing nucleotide triphosphate hydrolases"/>
    <property type="match status" value="2"/>
</dbReference>
<comment type="caution">
    <text evidence="6">The sequence shown here is derived from an EMBL/GenBank/DDBJ whole genome shotgun (WGS) entry which is preliminary data.</text>
</comment>
<evidence type="ECO:0000313" key="8">
    <source>
        <dbReference type="Proteomes" id="UP000241203"/>
    </source>
</evidence>
<dbReference type="PANTHER" id="PTHR43553">
    <property type="entry name" value="HEAVY METAL TRANSPORTER"/>
    <property type="match status" value="1"/>
</dbReference>
<dbReference type="PROSITE" id="PS50893">
    <property type="entry name" value="ABC_TRANSPORTER_2"/>
    <property type="match status" value="2"/>
</dbReference>
<evidence type="ECO:0000256" key="3">
    <source>
        <dbReference type="ARBA" id="ARBA00022741"/>
    </source>
</evidence>
<dbReference type="PANTHER" id="PTHR43553:SF24">
    <property type="entry name" value="ENERGY-COUPLING FACTOR TRANSPORTER ATP-BINDING PROTEIN ECFA1"/>
    <property type="match status" value="1"/>
</dbReference>
<dbReference type="EMBL" id="RZGY01000003">
    <property type="protein sequence ID" value="RUQ84405.1"/>
    <property type="molecule type" value="Genomic_DNA"/>
</dbReference>
<reference evidence="6 8" key="1">
    <citation type="submission" date="2018-03" db="EMBL/GenBank/DDBJ databases">
        <title>Genomic Encyclopedia of Archaeal and Bacterial Type Strains, Phase II (KMG-II): from individual species to whole genera.</title>
        <authorList>
            <person name="Goeker M."/>
        </authorList>
    </citation>
    <scope>NUCLEOTIDE SEQUENCE [LARGE SCALE GENOMIC DNA]</scope>
    <source>
        <strain evidence="6 8">DSM 21548</strain>
    </source>
</reference>
<keyword evidence="2" id="KW-0813">Transport</keyword>
<accession>A0A2P8GSH8</accession>
<dbReference type="InterPro" id="IPR017871">
    <property type="entry name" value="ABC_transporter-like_CS"/>
</dbReference>
<dbReference type="GO" id="GO:0042626">
    <property type="term" value="F:ATPase-coupled transmembrane transporter activity"/>
    <property type="evidence" value="ECO:0007669"/>
    <property type="project" value="TreeGrafter"/>
</dbReference>
<protein>
    <submittedName>
        <fullName evidence="7">Energy-coupling factor ABC transporter ATP-binding protein</fullName>
    </submittedName>
    <submittedName>
        <fullName evidence="6">Energy-coupling factor transport system ATP-binding protein</fullName>
    </submittedName>
</protein>
<evidence type="ECO:0000256" key="1">
    <source>
        <dbReference type="ARBA" id="ARBA00005417"/>
    </source>
</evidence>
<dbReference type="Proteomes" id="UP000241203">
    <property type="component" value="Unassembled WGS sequence"/>
</dbReference>
<dbReference type="SUPFAM" id="SSF52540">
    <property type="entry name" value="P-loop containing nucleoside triphosphate hydrolases"/>
    <property type="match status" value="2"/>
</dbReference>
<evidence type="ECO:0000256" key="2">
    <source>
        <dbReference type="ARBA" id="ARBA00022448"/>
    </source>
</evidence>
<dbReference type="InterPro" id="IPR003439">
    <property type="entry name" value="ABC_transporter-like_ATP-bd"/>
</dbReference>
<dbReference type="RefSeq" id="WP_106562132.1">
    <property type="nucleotide sequence ID" value="NZ_PYAU01000001.1"/>
</dbReference>
<reference evidence="7 9" key="2">
    <citation type="submission" date="2018-12" db="EMBL/GenBank/DDBJ databases">
        <authorList>
            <person name="hu s."/>
            <person name="Xu Y."/>
            <person name="Xu B."/>
            <person name="Li F."/>
        </authorList>
    </citation>
    <scope>NUCLEOTIDE SEQUENCE [LARGE SCALE GENOMIC DNA]</scope>
    <source>
        <strain evidence="7 9">KSW2-17</strain>
    </source>
</reference>
<dbReference type="GO" id="GO:0005524">
    <property type="term" value="F:ATP binding"/>
    <property type="evidence" value="ECO:0007669"/>
    <property type="project" value="UniProtKB-KW"/>
</dbReference>
<feature type="domain" description="ABC transporter" evidence="5">
    <location>
        <begin position="314"/>
        <end position="548"/>
    </location>
</feature>
<dbReference type="InterPro" id="IPR050095">
    <property type="entry name" value="ECF_ABC_transporter_ATP-bd"/>
</dbReference>
<evidence type="ECO:0000313" key="6">
    <source>
        <dbReference type="EMBL" id="PSL36914.1"/>
    </source>
</evidence>
<feature type="domain" description="ABC transporter" evidence="5">
    <location>
        <begin position="13"/>
        <end position="254"/>
    </location>
</feature>
<dbReference type="GO" id="GO:0043190">
    <property type="term" value="C:ATP-binding cassette (ABC) transporter complex"/>
    <property type="evidence" value="ECO:0007669"/>
    <property type="project" value="TreeGrafter"/>
</dbReference>